<protein>
    <submittedName>
        <fullName evidence="1">Uncharacterized protein</fullName>
    </submittedName>
</protein>
<name>A0A0E3WN97_METMZ</name>
<dbReference type="AlphaFoldDB" id="A0A0E3WN97"/>
<dbReference type="Proteomes" id="UP000033063">
    <property type="component" value="Chromosome"/>
</dbReference>
<proteinExistence type="predicted"/>
<dbReference type="RefSeq" id="WP_048040887.1">
    <property type="nucleotide sequence ID" value="NZ_CP009513.1"/>
</dbReference>
<dbReference type="PATRIC" id="fig|1434114.4.peg.3134"/>
<reference evidence="1 2" key="1">
    <citation type="submission" date="2014-07" db="EMBL/GenBank/DDBJ databases">
        <title>Methanogenic archaea and the global carbon cycle.</title>
        <authorList>
            <person name="Henriksen J.R."/>
            <person name="Luke J."/>
            <person name="Reinhart S."/>
            <person name="Benedict M.N."/>
            <person name="Youngblut N.D."/>
            <person name="Metcalf M.E."/>
            <person name="Whitaker R.J."/>
            <person name="Metcalf W.W."/>
        </authorList>
    </citation>
    <scope>NUCLEOTIDE SEQUENCE [LARGE SCALE GENOMIC DNA]</scope>
    <source>
        <strain evidence="1 2">LYC</strain>
    </source>
</reference>
<dbReference type="EMBL" id="CP009513">
    <property type="protein sequence ID" value="AKB69022.1"/>
    <property type="molecule type" value="Genomic_DNA"/>
</dbReference>
<organism evidence="1 2">
    <name type="scientific">Methanosarcina mazei LYC</name>
    <dbReference type="NCBI Taxonomy" id="1434114"/>
    <lineage>
        <taxon>Archaea</taxon>
        <taxon>Methanobacteriati</taxon>
        <taxon>Methanobacteriota</taxon>
        <taxon>Stenosarchaea group</taxon>
        <taxon>Methanomicrobia</taxon>
        <taxon>Methanosarcinales</taxon>
        <taxon>Methanosarcinaceae</taxon>
        <taxon>Methanosarcina</taxon>
    </lineage>
</organism>
<sequence length="292" mass="32348">MIKKIKISAMFMAVLLLSIAFVPAVTAQADELSSVSSDQKGKKIIEETPELKVIEITDTTNIVQVGDMLISFESNSEYTEAKMELKNLTNNEKSSFEYKVLQEAGKFKTDVYNEGKLVNTVTSEYNPIKPGETSKVLEKSSSQINTVKGTTTLYNWDGITFIKGSGIKYKHPDYTTYDAYDYESFYLAGNALTHHHINKYDSTAIAALAPTVAGATIGYLVGNMVGAVAGGVLGLFLTSQTSQALLDEQDCIWYWESYTWAPVYLGGMWRTVPLYFRVASYTLWNSLGMSNP</sequence>
<accession>A0A0E3WN97</accession>
<dbReference type="HOGENOM" id="CLU_951924_0_0_2"/>
<evidence type="ECO:0000313" key="2">
    <source>
        <dbReference type="Proteomes" id="UP000033063"/>
    </source>
</evidence>
<gene>
    <name evidence="1" type="ORF">MSMAL_2479</name>
</gene>
<dbReference type="GeneID" id="24878780"/>
<evidence type="ECO:0000313" key="1">
    <source>
        <dbReference type="EMBL" id="AKB69022.1"/>
    </source>
</evidence>